<name>Q5WE38_SHOC1</name>
<keyword evidence="3" id="KW-1185">Reference proteome</keyword>
<organism evidence="2 3">
    <name type="scientific">Shouchella clausii (strain KSM-K16)</name>
    <name type="common">Alkalihalobacillus clausii</name>
    <dbReference type="NCBI Taxonomy" id="66692"/>
    <lineage>
        <taxon>Bacteria</taxon>
        <taxon>Bacillati</taxon>
        <taxon>Bacillota</taxon>
        <taxon>Bacilli</taxon>
        <taxon>Bacillales</taxon>
        <taxon>Bacillaceae</taxon>
        <taxon>Shouchella</taxon>
    </lineage>
</organism>
<evidence type="ECO:0000313" key="3">
    <source>
        <dbReference type="Proteomes" id="UP000001168"/>
    </source>
</evidence>
<reference evidence="2 3" key="5">
    <citation type="journal article" date="2007" name="Extremophiles">
        <title>Intragenomic diversity of the V1 regions of 16S rRNA genes in high-alkaline protease-producing Bacillus clausii spp.</title>
        <authorList>
            <person name="Kageyama Y."/>
            <person name="Takaki Y."/>
            <person name="Shimamura S."/>
            <person name="Nishi S."/>
            <person name="Nogi Y."/>
            <person name="Uchimura K."/>
            <person name="Kobayashi T."/>
            <person name="Hitomi J."/>
            <person name="Ozaki K."/>
            <person name="Kawai S."/>
            <person name="Ito S."/>
            <person name="Horikoshi K."/>
        </authorList>
    </citation>
    <scope>NUCLEOTIDE SEQUENCE [LARGE SCALE GENOMIC DNA]</scope>
    <source>
        <strain evidence="2 3">KSM-K16</strain>
    </source>
</reference>
<accession>Q5WE38</accession>
<feature type="compositionally biased region" description="Polar residues" evidence="1">
    <location>
        <begin position="504"/>
        <end position="520"/>
    </location>
</feature>
<dbReference type="Proteomes" id="UP000001168">
    <property type="component" value="Chromosome"/>
</dbReference>
<reference evidence="2 3" key="1">
    <citation type="journal article" date="1994" name="J. Ferment. Bioeng.">
        <title>Molecular cloning and nucleotide sequence of the gene for an alkaline protease from the alkalophilic Bacillus sp. KSM-K16.</title>
        <authorList>
            <person name="Hakamada Y."/>
            <person name="Kobayashi T."/>
            <person name="Hitomi J."/>
            <person name="Kawai S."/>
            <person name="Ito S."/>
        </authorList>
    </citation>
    <scope>NUCLEOTIDE SEQUENCE [LARGE SCALE GENOMIC DNA]</scope>
    <source>
        <strain evidence="2 3">KSM-K16</strain>
    </source>
</reference>
<protein>
    <recommendedName>
        <fullName evidence="4">Phage portal protein</fullName>
    </recommendedName>
</protein>
<dbReference type="HOGENOM" id="CLU_506119_0_0_9"/>
<reference evidence="3" key="4">
    <citation type="submission" date="2003-10" db="EMBL/GenBank/DDBJ databases">
        <title>The complete genome sequence of the alkaliphilic Bacillus clausii KSM-K16.</title>
        <authorList>
            <person name="Takaki Y."/>
            <person name="Kageyama Y."/>
            <person name="Shimamura S."/>
            <person name="Suzuki H."/>
            <person name="Nishi S."/>
            <person name="Hatada Y."/>
            <person name="Kawai S."/>
            <person name="Ito S."/>
            <person name="Horikoshi K."/>
        </authorList>
    </citation>
    <scope>NUCLEOTIDE SEQUENCE [LARGE SCALE GENOMIC DNA]</scope>
    <source>
        <strain evidence="3">KSM-K16</strain>
    </source>
</reference>
<proteinExistence type="predicted"/>
<dbReference type="STRING" id="66692.ABC2838"/>
<dbReference type="EMBL" id="AP006627">
    <property type="protein sequence ID" value="BAD65372.1"/>
    <property type="molecule type" value="Genomic_DNA"/>
</dbReference>
<reference evidence="2 3" key="3">
    <citation type="journal article" date="1997" name="Protein Eng.">
        <title>High-resolution crystal structure of M-protease: phylogeny aided analysis of the high-alkaline adaptation mechanism.</title>
        <authorList>
            <person name="Shirai T."/>
            <person name="Suzuki A."/>
            <person name="Yamane T."/>
            <person name="Ashida T."/>
            <person name="Kobayashi T."/>
            <person name="Ito S."/>
        </authorList>
    </citation>
    <scope>NUCLEOTIDE SEQUENCE [LARGE SCALE GENOMIC DNA]</scope>
    <source>
        <strain evidence="2 3">KSM-K16</strain>
    </source>
</reference>
<evidence type="ECO:0008006" key="4">
    <source>
        <dbReference type="Google" id="ProtNLM"/>
    </source>
</evidence>
<evidence type="ECO:0000313" key="2">
    <source>
        <dbReference type="EMBL" id="BAD65372.1"/>
    </source>
</evidence>
<evidence type="ECO:0000256" key="1">
    <source>
        <dbReference type="SAM" id="MobiDB-lite"/>
    </source>
</evidence>
<feature type="region of interest" description="Disordered" evidence="1">
    <location>
        <begin position="504"/>
        <end position="535"/>
    </location>
</feature>
<dbReference type="eggNOG" id="ENOG5032TR4">
    <property type="taxonomic scope" value="Bacteria"/>
</dbReference>
<dbReference type="RefSeq" id="WP_011247680.1">
    <property type="nucleotide sequence ID" value="NC_006582.1"/>
</dbReference>
<sequence length="535" mass="61147">MSIPKWDKFDKKVIESFHGPIDKYRKLYEGEHVDLFPRAQRLIQQGEITDAIKDGNYVAQQVQTPYLVANVSKLIPEIPAVFVSRSLGKVTTSFMRNPDALKQVSSDTDDMIEGTKDDSFNAEIIDLQQELIEQIEKNSNLRMEHMPNIVQQQVDGGLVGCVWLDERGPRIEFKQRDVYYPHDDGLGVDLVYDRKIEDERYLHVYRERVEKEGLVTENILMKGSDGGDTFEPVEEAEAKELLGLKELKKTFKGRKRPFVVYWPNEKTFMNPLGRSCLKGVEGKQDEINWTLTRASLIYERNGKPRIAVSNEVFRRLTDLAIERYGENNPEAKLDHRDLEITTFDEHGKALEVIQIDTSKIGDIQTVRHLMQQVLAETRTSSKAIDYYLGESTGTATAQSGTAKFYDLMTSIIKAEQIQGEYIYFLQQLFENVLWLIAQDDDSVKIEAPDIAVRSMIPIARKDLIEENMSAYREGAQSLETTVRNINPLASEEWIQQELERLEMESTTTNSIGGGSLSNYLDNRDQPLTGGEENEE</sequence>
<dbReference type="AlphaFoldDB" id="Q5WE38"/>
<gene>
    <name evidence="2" type="ordered locus">ABC2838</name>
</gene>
<reference evidence="2 3" key="2">
    <citation type="journal article" date="1995" name="Appl. Microbiol. Biotechnol.">
        <title>Purification and properties of an alkaline protease from alkalophilic Bacillus sp. KSM-K16.</title>
        <authorList>
            <person name="Kobayashi T."/>
            <person name="Hakamada Y."/>
            <person name="Adachi S."/>
            <person name="Hitomi J."/>
            <person name="Yoshimatsu T."/>
            <person name="Koike K."/>
            <person name="Kawai S."/>
            <person name="Ito S."/>
        </authorList>
    </citation>
    <scope>NUCLEOTIDE SEQUENCE [LARGE SCALE GENOMIC DNA]</scope>
    <source>
        <strain evidence="2 3">KSM-K16</strain>
    </source>
</reference>
<dbReference type="KEGG" id="bcl:ABC2838"/>
<dbReference type="OrthoDB" id="2514584at2"/>